<dbReference type="PROSITE" id="PS52012">
    <property type="entry name" value="CFEM"/>
    <property type="match status" value="1"/>
</dbReference>
<dbReference type="GO" id="GO:0046872">
    <property type="term" value="F:metal ion binding"/>
    <property type="evidence" value="ECO:0007669"/>
    <property type="project" value="UniProtKB-UniRule"/>
</dbReference>
<keyword evidence="5" id="KW-0325">Glycoprotein</keyword>
<comment type="subcellular location">
    <subcellularLocation>
        <location evidence="1">Membrane</location>
        <topology evidence="1">Lipid-anchor</topology>
        <topology evidence="1">GPI-anchor</topology>
    </subcellularLocation>
    <subcellularLocation>
        <location evidence="2">Secreted</location>
    </subcellularLocation>
</comment>
<evidence type="ECO:0000256" key="10">
    <source>
        <dbReference type="SAM" id="MobiDB-lite"/>
    </source>
</evidence>
<evidence type="ECO:0000256" key="8">
    <source>
        <dbReference type="ARBA" id="ARBA00023288"/>
    </source>
</evidence>
<feature type="signal peptide" evidence="12">
    <location>
        <begin position="1"/>
        <end position="30"/>
    </location>
</feature>
<keyword evidence="11" id="KW-0812">Transmembrane</keyword>
<evidence type="ECO:0000256" key="4">
    <source>
        <dbReference type="ARBA" id="ARBA00022525"/>
    </source>
</evidence>
<keyword evidence="6 12" id="KW-0732">Signal</keyword>
<dbReference type="InterPro" id="IPR008427">
    <property type="entry name" value="Extracellular_membr_CFEM_dom"/>
</dbReference>
<feature type="chain" id="PRO_5015458682" description="CFEM domain-containing protein" evidence="12">
    <location>
        <begin position="31"/>
        <end position="372"/>
    </location>
</feature>
<dbReference type="Proteomes" id="UP000245956">
    <property type="component" value="Unassembled WGS sequence"/>
</dbReference>
<organism evidence="14 15">
    <name type="scientific">Purpureocillium lilacinum</name>
    <name type="common">Paecilomyces lilacinus</name>
    <dbReference type="NCBI Taxonomy" id="33203"/>
    <lineage>
        <taxon>Eukaryota</taxon>
        <taxon>Fungi</taxon>
        <taxon>Dikarya</taxon>
        <taxon>Ascomycota</taxon>
        <taxon>Pezizomycotina</taxon>
        <taxon>Sordariomycetes</taxon>
        <taxon>Hypocreomycetidae</taxon>
        <taxon>Hypocreales</taxon>
        <taxon>Ophiocordycipitaceae</taxon>
        <taxon>Purpureocillium</taxon>
    </lineage>
</organism>
<gene>
    <name evidence="14" type="ORF">PCL_04481</name>
</gene>
<evidence type="ECO:0000256" key="7">
    <source>
        <dbReference type="ARBA" id="ARBA00023157"/>
    </source>
</evidence>
<keyword evidence="11" id="KW-1133">Transmembrane helix</keyword>
<comment type="similarity">
    <text evidence="3">Belongs to the RBT5 family.</text>
</comment>
<keyword evidence="4" id="KW-0964">Secreted</keyword>
<evidence type="ECO:0000256" key="5">
    <source>
        <dbReference type="ARBA" id="ARBA00022622"/>
    </source>
</evidence>
<feature type="compositionally biased region" description="Polar residues" evidence="10">
    <location>
        <begin position="335"/>
        <end position="350"/>
    </location>
</feature>
<evidence type="ECO:0000256" key="1">
    <source>
        <dbReference type="ARBA" id="ARBA00004589"/>
    </source>
</evidence>
<keyword evidence="7" id="KW-1015">Disulfide bond</keyword>
<keyword evidence="5" id="KW-0336">GPI-anchor</keyword>
<comment type="caution">
    <text evidence="9">Lacks conserved residue(s) required for the propagation of feature annotation.</text>
</comment>
<reference evidence="14 15" key="1">
    <citation type="journal article" date="2016" name="Front. Microbiol.">
        <title>Genome and transcriptome sequences reveal the specific parasitism of the nematophagous Purpureocillium lilacinum 36-1.</title>
        <authorList>
            <person name="Xie J."/>
            <person name="Li S."/>
            <person name="Mo C."/>
            <person name="Xiao X."/>
            <person name="Peng D."/>
            <person name="Wang G."/>
            <person name="Xiao Y."/>
        </authorList>
    </citation>
    <scope>NUCLEOTIDE SEQUENCE [LARGE SCALE GENOMIC DNA]</scope>
    <source>
        <strain evidence="14 15">36-1</strain>
    </source>
</reference>
<feature type="region of interest" description="Disordered" evidence="10">
    <location>
        <begin position="326"/>
        <end position="372"/>
    </location>
</feature>
<name>A0A2U3DXI6_PURLI</name>
<evidence type="ECO:0000313" key="14">
    <source>
        <dbReference type="EMBL" id="PWI66975.1"/>
    </source>
</evidence>
<feature type="domain" description="CFEM" evidence="13">
    <location>
        <begin position="18"/>
        <end position="143"/>
    </location>
</feature>
<accession>A0A2U3DXI6</accession>
<feature type="region of interest" description="Disordered" evidence="10">
    <location>
        <begin position="230"/>
        <end position="258"/>
    </location>
</feature>
<keyword evidence="9" id="KW-0349">Heme</keyword>
<comment type="caution">
    <text evidence="14">The sequence shown here is derived from an EMBL/GenBank/DDBJ whole genome shotgun (WGS) entry which is preliminary data.</text>
</comment>
<evidence type="ECO:0000256" key="6">
    <source>
        <dbReference type="ARBA" id="ARBA00022729"/>
    </source>
</evidence>
<evidence type="ECO:0000256" key="12">
    <source>
        <dbReference type="SAM" id="SignalP"/>
    </source>
</evidence>
<evidence type="ECO:0000259" key="13">
    <source>
        <dbReference type="PROSITE" id="PS52012"/>
    </source>
</evidence>
<dbReference type="GO" id="GO:0005576">
    <property type="term" value="C:extracellular region"/>
    <property type="evidence" value="ECO:0007669"/>
    <property type="project" value="UniProtKB-SubCell"/>
</dbReference>
<feature type="region of interest" description="Disordered" evidence="10">
    <location>
        <begin position="132"/>
        <end position="177"/>
    </location>
</feature>
<evidence type="ECO:0000256" key="2">
    <source>
        <dbReference type="ARBA" id="ARBA00004613"/>
    </source>
</evidence>
<protein>
    <recommendedName>
        <fullName evidence="13">CFEM domain-containing protein</fullName>
    </recommendedName>
</protein>
<evidence type="ECO:0000256" key="9">
    <source>
        <dbReference type="PROSITE-ProRule" id="PRU01356"/>
    </source>
</evidence>
<dbReference type="AlphaFoldDB" id="A0A2U3DXI6"/>
<sequence>MKPAMAFQRPQPVFAQRVLLLALLTRLATASQVSIRSNVPDNAHDCVGGCLVQSYYNLGKAMACGSPLDNDCYCATASASVSVASAFIDKCVSTACAGGDASKDRSIMRSIYGAYCLGAGYTQPGISSWVPAVATTDSPSSTRAEASRPSETGGPNSVPTQTEETSGGGVATKSQPTGAATVTVFATSTPEPKDNSAVKIGVGVAVPVAALLAFGLGFWLWMRRRQRNYNAGPGHAQPPMQQNYYQQPPPPQQQPQDYQNYTQGAAGVVRKAVPAPTVSPVSQSKGVTGGDNRPQELNSQFAPPAPTSPVSRSTTIATQGQYTMAPVAGHGSELPGQTQTQHQHPASELSSYRPGYDDGRGTPRWELAGNAR</sequence>
<evidence type="ECO:0000313" key="15">
    <source>
        <dbReference type="Proteomes" id="UP000245956"/>
    </source>
</evidence>
<dbReference type="GO" id="GO:0098552">
    <property type="term" value="C:side of membrane"/>
    <property type="evidence" value="ECO:0007669"/>
    <property type="project" value="UniProtKB-KW"/>
</dbReference>
<feature type="transmembrane region" description="Helical" evidence="11">
    <location>
        <begin position="200"/>
        <end position="221"/>
    </location>
</feature>
<evidence type="ECO:0000256" key="3">
    <source>
        <dbReference type="ARBA" id="ARBA00010031"/>
    </source>
</evidence>
<keyword evidence="9" id="KW-0408">Iron</keyword>
<keyword evidence="9" id="KW-0479">Metal-binding</keyword>
<keyword evidence="11" id="KW-0472">Membrane</keyword>
<proteinExistence type="inferred from homology"/>
<feature type="compositionally biased region" description="Polar residues" evidence="10">
    <location>
        <begin position="135"/>
        <end position="165"/>
    </location>
</feature>
<keyword evidence="8" id="KW-0449">Lipoprotein</keyword>
<feature type="compositionally biased region" description="Low complexity" evidence="10">
    <location>
        <begin position="237"/>
        <end position="246"/>
    </location>
</feature>
<evidence type="ECO:0000256" key="11">
    <source>
        <dbReference type="SAM" id="Phobius"/>
    </source>
</evidence>
<feature type="binding site" description="axial binding residue" evidence="9">
    <location>
        <position position="69"/>
    </location>
    <ligand>
        <name>heme</name>
        <dbReference type="ChEBI" id="CHEBI:30413"/>
    </ligand>
    <ligandPart>
        <name>Fe</name>
        <dbReference type="ChEBI" id="CHEBI:18248"/>
    </ligandPart>
</feature>
<feature type="region of interest" description="Disordered" evidence="10">
    <location>
        <begin position="271"/>
        <end position="314"/>
    </location>
</feature>
<dbReference type="EMBL" id="LCWV01000021">
    <property type="protein sequence ID" value="PWI66975.1"/>
    <property type="molecule type" value="Genomic_DNA"/>
</dbReference>